<feature type="non-terminal residue" evidence="1">
    <location>
        <position position="1"/>
    </location>
</feature>
<accession>A0A7R9L9Z7</accession>
<keyword evidence="2" id="KW-1185">Reference proteome</keyword>
<reference evidence="1" key="1">
    <citation type="submission" date="2020-11" db="EMBL/GenBank/DDBJ databases">
        <authorList>
            <person name="Tran Van P."/>
        </authorList>
    </citation>
    <scope>NUCLEOTIDE SEQUENCE</scope>
</reference>
<proteinExistence type="predicted"/>
<dbReference type="Proteomes" id="UP000759131">
    <property type="component" value="Unassembled WGS sequence"/>
</dbReference>
<dbReference type="OrthoDB" id="6523850at2759"/>
<gene>
    <name evidence="1" type="ORF">OSB1V03_LOCUS17010</name>
</gene>
<evidence type="ECO:0000313" key="1">
    <source>
        <dbReference type="EMBL" id="CAD7637489.1"/>
    </source>
</evidence>
<protein>
    <submittedName>
        <fullName evidence="1">Uncharacterized protein</fullName>
    </submittedName>
</protein>
<dbReference type="AlphaFoldDB" id="A0A7R9L9Z7"/>
<dbReference type="EMBL" id="OC874321">
    <property type="protein sequence ID" value="CAD7637489.1"/>
    <property type="molecule type" value="Genomic_DNA"/>
</dbReference>
<dbReference type="EMBL" id="CAJPIZ010019746">
    <property type="protein sequence ID" value="CAG2117055.1"/>
    <property type="molecule type" value="Genomic_DNA"/>
</dbReference>
<name>A0A7R9L9Z7_9ACAR</name>
<evidence type="ECO:0000313" key="2">
    <source>
        <dbReference type="Proteomes" id="UP000759131"/>
    </source>
</evidence>
<organism evidence="1">
    <name type="scientific">Medioppia subpectinata</name>
    <dbReference type="NCBI Taxonomy" id="1979941"/>
    <lineage>
        <taxon>Eukaryota</taxon>
        <taxon>Metazoa</taxon>
        <taxon>Ecdysozoa</taxon>
        <taxon>Arthropoda</taxon>
        <taxon>Chelicerata</taxon>
        <taxon>Arachnida</taxon>
        <taxon>Acari</taxon>
        <taxon>Acariformes</taxon>
        <taxon>Sarcoptiformes</taxon>
        <taxon>Oribatida</taxon>
        <taxon>Brachypylina</taxon>
        <taxon>Oppioidea</taxon>
        <taxon>Oppiidae</taxon>
        <taxon>Medioppia</taxon>
    </lineage>
</organism>
<sequence>ATEIVTRIIRTSELDDSKKYRKSKTVFEQELQAGRDASGGGGCTISSSIAFDNPSPQSRGVIIKEINEDGTSKDGSTDTLDTKSGEIMTETNFQRFKSPQRGVNGADETSWKYSMECNYLNGTNTTVRTTIDYKRITYPLTSYETSL</sequence>